<gene>
    <name evidence="5" type="ORF">J40TS1_18610</name>
</gene>
<evidence type="ECO:0000256" key="2">
    <source>
        <dbReference type="ARBA" id="ARBA00023125"/>
    </source>
</evidence>
<organism evidence="5 6">
    <name type="scientific">Paenibacillus montaniterrae</name>
    <dbReference type="NCBI Taxonomy" id="429341"/>
    <lineage>
        <taxon>Bacteria</taxon>
        <taxon>Bacillati</taxon>
        <taxon>Bacillota</taxon>
        <taxon>Bacilli</taxon>
        <taxon>Bacillales</taxon>
        <taxon>Paenibacillaceae</taxon>
        <taxon>Paenibacillus</taxon>
    </lineage>
</organism>
<dbReference type="RefSeq" id="WP_373871354.1">
    <property type="nucleotide sequence ID" value="NZ_BOSE01000003.1"/>
</dbReference>
<keyword evidence="1" id="KW-0805">Transcription regulation</keyword>
<dbReference type="AlphaFoldDB" id="A0A919YQ65"/>
<feature type="domain" description="HTH gntR-type" evidence="4">
    <location>
        <begin position="8"/>
        <end position="76"/>
    </location>
</feature>
<evidence type="ECO:0000313" key="6">
    <source>
        <dbReference type="Proteomes" id="UP000683139"/>
    </source>
</evidence>
<dbReference type="GO" id="GO:0003677">
    <property type="term" value="F:DNA binding"/>
    <property type="evidence" value="ECO:0007669"/>
    <property type="project" value="UniProtKB-KW"/>
</dbReference>
<sequence length="124" mass="14377">MSGFDDTKPIYLQIKERIEEQIVSDQLKEEEQIPSTTQFVNFYKINHLTVSKGIHLLVEDGTIYKKRGVGMFVAKGAKARLLFRRKESFVAQYIEPLLKEADHLGMTVEELVQLIIARKERDHT</sequence>
<dbReference type="PROSITE" id="PS50949">
    <property type="entry name" value="HTH_GNTR"/>
    <property type="match status" value="1"/>
</dbReference>
<proteinExistence type="predicted"/>
<dbReference type="EMBL" id="BOSE01000003">
    <property type="protein sequence ID" value="GIP16219.1"/>
    <property type="molecule type" value="Genomic_DNA"/>
</dbReference>
<dbReference type="Proteomes" id="UP000683139">
    <property type="component" value="Unassembled WGS sequence"/>
</dbReference>
<dbReference type="SUPFAM" id="SSF46785">
    <property type="entry name" value="Winged helix' DNA-binding domain"/>
    <property type="match status" value="1"/>
</dbReference>
<dbReference type="Pfam" id="PF00392">
    <property type="entry name" value="GntR"/>
    <property type="match status" value="1"/>
</dbReference>
<reference evidence="5" key="1">
    <citation type="submission" date="2021-03" db="EMBL/GenBank/DDBJ databases">
        <title>Antimicrobial resistance genes in bacteria isolated from Japanese honey, and their potential for conferring macrolide and lincosamide resistance in the American foulbrood pathogen Paenibacillus larvae.</title>
        <authorList>
            <person name="Okamoto M."/>
            <person name="Kumagai M."/>
            <person name="Kanamori H."/>
            <person name="Takamatsu D."/>
        </authorList>
    </citation>
    <scope>NUCLEOTIDE SEQUENCE</scope>
    <source>
        <strain evidence="5">J40TS1</strain>
    </source>
</reference>
<dbReference type="InterPro" id="IPR000524">
    <property type="entry name" value="Tscrpt_reg_HTH_GntR"/>
</dbReference>
<keyword evidence="6" id="KW-1185">Reference proteome</keyword>
<evidence type="ECO:0000313" key="5">
    <source>
        <dbReference type="EMBL" id="GIP16219.1"/>
    </source>
</evidence>
<comment type="caution">
    <text evidence="5">The sequence shown here is derived from an EMBL/GenBank/DDBJ whole genome shotgun (WGS) entry which is preliminary data.</text>
</comment>
<dbReference type="Gene3D" id="1.10.10.10">
    <property type="entry name" value="Winged helix-like DNA-binding domain superfamily/Winged helix DNA-binding domain"/>
    <property type="match status" value="1"/>
</dbReference>
<keyword evidence="3" id="KW-0804">Transcription</keyword>
<protein>
    <submittedName>
        <fullName evidence="5">GntR family transcriptional regulator</fullName>
    </submittedName>
</protein>
<dbReference type="CDD" id="cd07377">
    <property type="entry name" value="WHTH_GntR"/>
    <property type="match status" value="1"/>
</dbReference>
<keyword evidence="2" id="KW-0238">DNA-binding</keyword>
<evidence type="ECO:0000259" key="4">
    <source>
        <dbReference type="PROSITE" id="PS50949"/>
    </source>
</evidence>
<dbReference type="GO" id="GO:0003700">
    <property type="term" value="F:DNA-binding transcription factor activity"/>
    <property type="evidence" value="ECO:0007669"/>
    <property type="project" value="InterPro"/>
</dbReference>
<name>A0A919YQ65_9BACL</name>
<dbReference type="SMART" id="SM00345">
    <property type="entry name" value="HTH_GNTR"/>
    <property type="match status" value="1"/>
</dbReference>
<dbReference type="PANTHER" id="PTHR38445">
    <property type="entry name" value="HTH-TYPE TRANSCRIPTIONAL REPRESSOR YTRA"/>
    <property type="match status" value="1"/>
</dbReference>
<accession>A0A919YQ65</accession>
<evidence type="ECO:0000256" key="3">
    <source>
        <dbReference type="ARBA" id="ARBA00023163"/>
    </source>
</evidence>
<dbReference type="PANTHER" id="PTHR38445:SF10">
    <property type="entry name" value="GNTR-FAMILY TRANSCRIPTIONAL REGULATOR"/>
    <property type="match status" value="1"/>
</dbReference>
<dbReference type="InterPro" id="IPR036388">
    <property type="entry name" value="WH-like_DNA-bd_sf"/>
</dbReference>
<dbReference type="InterPro" id="IPR036390">
    <property type="entry name" value="WH_DNA-bd_sf"/>
</dbReference>
<evidence type="ECO:0000256" key="1">
    <source>
        <dbReference type="ARBA" id="ARBA00023015"/>
    </source>
</evidence>